<dbReference type="RefSeq" id="WP_139515405.1">
    <property type="nucleotide sequence ID" value="NZ_CP040896.1"/>
</dbReference>
<evidence type="ECO:0000313" key="1">
    <source>
        <dbReference type="EMBL" id="QDA60227.1"/>
    </source>
</evidence>
<name>A0A5B7ZZF1_9BACT</name>
<dbReference type="InterPro" id="IPR025850">
    <property type="entry name" value="SUKH-3"/>
</dbReference>
<protein>
    <recommendedName>
        <fullName evidence="3">SUKH-3 domain containing protein</fullName>
    </recommendedName>
</protein>
<gene>
    <name evidence="1" type="ORF">FHG12_08930</name>
</gene>
<organism evidence="1 2">
    <name type="scientific">Hymenobacter jejuensis</name>
    <dbReference type="NCBI Taxonomy" id="2502781"/>
    <lineage>
        <taxon>Bacteria</taxon>
        <taxon>Pseudomonadati</taxon>
        <taxon>Bacteroidota</taxon>
        <taxon>Cytophagia</taxon>
        <taxon>Cytophagales</taxon>
        <taxon>Hymenobacteraceae</taxon>
        <taxon>Hymenobacter</taxon>
    </lineage>
</organism>
<evidence type="ECO:0008006" key="3">
    <source>
        <dbReference type="Google" id="ProtNLM"/>
    </source>
</evidence>
<accession>A0A5B7ZZF1</accession>
<evidence type="ECO:0000313" key="2">
    <source>
        <dbReference type="Proteomes" id="UP000305398"/>
    </source>
</evidence>
<sequence>MIAFAEDVEQALQEAGWYQGRSTDISQYQEVIEREGLPWNRAVHGFLSEFGGLLLHFVRHDGSLTSAHFHALRALGSDDAFWVPEKYAPRLPQHQLCVVGQAYNNQLLLFMDETGAMYGGFEDFLYLIAATGAEAIQAICLDLKFKEL</sequence>
<dbReference type="OrthoDB" id="797385at2"/>
<dbReference type="Pfam" id="PF14433">
    <property type="entry name" value="SUKH-3"/>
    <property type="match status" value="1"/>
</dbReference>
<proteinExistence type="predicted"/>
<keyword evidence="2" id="KW-1185">Reference proteome</keyword>
<reference evidence="1 2" key="1">
    <citation type="submission" date="2019-06" db="EMBL/GenBank/DDBJ databases">
        <authorList>
            <person name="Srinivasan S."/>
        </authorList>
    </citation>
    <scope>NUCLEOTIDE SEQUENCE [LARGE SCALE GENOMIC DNA]</scope>
    <source>
        <strain evidence="1 2">17J68-5</strain>
    </source>
</reference>
<dbReference type="EMBL" id="CP040896">
    <property type="protein sequence ID" value="QDA60227.1"/>
    <property type="molecule type" value="Genomic_DNA"/>
</dbReference>
<dbReference type="AlphaFoldDB" id="A0A5B7ZZF1"/>
<dbReference type="Proteomes" id="UP000305398">
    <property type="component" value="Chromosome"/>
</dbReference>
<dbReference type="KEGG" id="hyj:FHG12_08930"/>